<dbReference type="Gene3D" id="1.10.1040.10">
    <property type="entry name" value="N-(1-d-carboxylethyl)-l-norvaline Dehydrogenase, domain 2"/>
    <property type="match status" value="1"/>
</dbReference>
<feature type="binding site" description="in other chain" evidence="7">
    <location>
        <position position="211"/>
    </location>
    <ligand>
        <name>substrate</name>
        <note>ligand shared between dimeric partners</note>
    </ligand>
</feature>
<evidence type="ECO:0000313" key="11">
    <source>
        <dbReference type="EMBL" id="GMH74653.1"/>
    </source>
</evidence>
<feature type="binding site" evidence="8">
    <location>
        <begin position="95"/>
        <end position="97"/>
    </location>
    <ligand>
        <name>NADP(+)</name>
        <dbReference type="ChEBI" id="CHEBI:58349"/>
    </ligand>
</feature>
<dbReference type="Gene3D" id="3.40.50.720">
    <property type="entry name" value="NAD(P)-binding Rossmann-like Domain"/>
    <property type="match status" value="1"/>
</dbReference>
<keyword evidence="9" id="KW-0521">NADP</keyword>
<feature type="binding site" evidence="8">
    <location>
        <begin position="28"/>
        <end position="33"/>
    </location>
    <ligand>
        <name>NADP(+)</name>
        <dbReference type="ChEBI" id="CHEBI:58349"/>
    </ligand>
</feature>
<dbReference type="PRINTS" id="PR00076">
    <property type="entry name" value="6PGDHDRGNASE"/>
</dbReference>
<keyword evidence="4 9" id="KW-0311">Gluconate utilization</keyword>
<comment type="caution">
    <text evidence="11">The sequence shown here is derived from an EMBL/GenBank/DDBJ whole genome shotgun (WGS) entry which is preliminary data.</text>
</comment>
<name>A0A9W7EFI4_9STRA</name>
<evidence type="ECO:0000256" key="9">
    <source>
        <dbReference type="RuleBase" id="RU000485"/>
    </source>
</evidence>
<reference evidence="12" key="1">
    <citation type="journal article" date="2023" name="Commun. Biol.">
        <title>Genome analysis of Parmales, the sister group of diatoms, reveals the evolutionary specialization of diatoms from phago-mixotrophs to photoautotrophs.</title>
        <authorList>
            <person name="Ban H."/>
            <person name="Sato S."/>
            <person name="Yoshikawa S."/>
            <person name="Yamada K."/>
            <person name="Nakamura Y."/>
            <person name="Ichinomiya M."/>
            <person name="Sato N."/>
            <person name="Blanc-Mathieu R."/>
            <person name="Endo H."/>
            <person name="Kuwata A."/>
            <person name="Ogata H."/>
        </authorList>
    </citation>
    <scope>NUCLEOTIDE SEQUENCE [LARGE SCALE GENOMIC DNA]</scope>
</reference>
<accession>A0A9W7EFI4</accession>
<dbReference type="Proteomes" id="UP001162640">
    <property type="component" value="Unassembled WGS sequence"/>
</dbReference>
<dbReference type="Gene3D" id="1.20.5.320">
    <property type="entry name" value="6-Phosphogluconate Dehydrogenase, domain 3"/>
    <property type="match status" value="1"/>
</dbReference>
<dbReference type="GO" id="GO:0050661">
    <property type="term" value="F:NADP binding"/>
    <property type="evidence" value="ECO:0007669"/>
    <property type="project" value="InterPro"/>
</dbReference>
<dbReference type="PIRSF" id="PIRSF000109">
    <property type="entry name" value="6PGD"/>
    <property type="match status" value="1"/>
</dbReference>
<evidence type="ECO:0000256" key="8">
    <source>
        <dbReference type="PIRSR" id="PIRSR000109-3"/>
    </source>
</evidence>
<comment type="similarity">
    <text evidence="2 9">Belongs to the 6-phosphogluconate dehydrogenase family.</text>
</comment>
<dbReference type="EC" id="1.1.1.44" evidence="9"/>
<evidence type="ECO:0000259" key="10">
    <source>
        <dbReference type="SMART" id="SM01350"/>
    </source>
</evidence>
<feature type="binding site" evidence="8">
    <location>
        <position position="123"/>
    </location>
    <ligand>
        <name>NADP(+)</name>
        <dbReference type="ChEBI" id="CHEBI:58349"/>
    </ligand>
</feature>
<keyword evidence="3 9" id="KW-0560">Oxidoreductase</keyword>
<sequence>FALRLVSSAPTLFETTTMSELSEIGLYGLAIMGQNFALNMAEKGFKVSVCNRSPSKVDDTVARAKAENISTLVGFKEPKDFIASLAKPRKVVLLVMAGKPVDDTIAKLSEHMEEGDIIVDGGNEWYPNSVRRSKELESKKIMFVGMGISGGEEGARNGPSLMPGGPKAAYDALHPILERSAAQVEGSPCVTYCGEIGSGNYVKMVHNGIEYGDMQLIAEAYQIMKAIVGLSNDEMSARFAEWNKGELKSYLIEITSDILKKKDDKKAEGYVIDKIKDCTGMKGTGMWTVKEAAEQAVPAPTIAAALDARFLSGRKEEREVASTILKGPTEVPSVSHEQILEDLQSALYAAKICSYAQGLCLIKAASDAEKWNVDLAECCRIWRGGCIIRSSQLDNMRAAFSKDTGLKNLMIDADFAAGLNSRHCQWRRIVTLCIASGIPCPAFCASLNYFDSYRTANLPANLTQAQRDFFGGHTYERIDMEGKFHTQWSESHKDIGDLKDRTAGNI</sequence>
<comment type="catalytic activity">
    <reaction evidence="9">
        <text>6-phospho-D-gluconate + NADP(+) = D-ribulose 5-phosphate + CO2 + NADPH</text>
        <dbReference type="Rhea" id="RHEA:10116"/>
        <dbReference type="ChEBI" id="CHEBI:16526"/>
        <dbReference type="ChEBI" id="CHEBI:57783"/>
        <dbReference type="ChEBI" id="CHEBI:58121"/>
        <dbReference type="ChEBI" id="CHEBI:58349"/>
        <dbReference type="ChEBI" id="CHEBI:58759"/>
        <dbReference type="EC" id="1.1.1.44"/>
    </reaction>
</comment>
<dbReference type="GO" id="GO:0019521">
    <property type="term" value="P:D-gluconate metabolic process"/>
    <property type="evidence" value="ECO:0007669"/>
    <property type="project" value="UniProtKB-KW"/>
</dbReference>
<feature type="non-terminal residue" evidence="11">
    <location>
        <position position="1"/>
    </location>
</feature>
<dbReference type="InterPro" id="IPR013328">
    <property type="entry name" value="6PGD_dom2"/>
</dbReference>
<evidence type="ECO:0000256" key="2">
    <source>
        <dbReference type="ARBA" id="ARBA00008419"/>
    </source>
</evidence>
<gene>
    <name evidence="11" type="ORF">TL16_g06520</name>
</gene>
<feature type="binding site" evidence="8">
    <location>
        <begin position="51"/>
        <end position="53"/>
    </location>
    <ligand>
        <name>NADP(+)</name>
        <dbReference type="ChEBI" id="CHEBI:58349"/>
    </ligand>
</feature>
<feature type="non-terminal residue" evidence="11">
    <location>
        <position position="506"/>
    </location>
</feature>
<dbReference type="Pfam" id="PF03446">
    <property type="entry name" value="NAD_binding_2"/>
    <property type="match status" value="1"/>
</dbReference>
<organism evidence="11 12">
    <name type="scientific">Triparma laevis f. inornata</name>
    <dbReference type="NCBI Taxonomy" id="1714386"/>
    <lineage>
        <taxon>Eukaryota</taxon>
        <taxon>Sar</taxon>
        <taxon>Stramenopiles</taxon>
        <taxon>Ochrophyta</taxon>
        <taxon>Bolidophyceae</taxon>
        <taxon>Parmales</taxon>
        <taxon>Triparmaceae</taxon>
        <taxon>Triparma</taxon>
    </lineage>
</organism>
<feature type="binding site" description="in other chain" evidence="7">
    <location>
        <begin position="149"/>
        <end position="151"/>
    </location>
    <ligand>
        <name>substrate</name>
        <note>ligand shared between dimeric partners</note>
    </ligand>
</feature>
<keyword evidence="5 9" id="KW-0570">Pentose shunt</keyword>
<dbReference type="InterPro" id="IPR006113">
    <property type="entry name" value="6PGDH_Gnd/GntZ"/>
</dbReference>
<dbReference type="InterPro" id="IPR036291">
    <property type="entry name" value="NAD(P)-bd_dom_sf"/>
</dbReference>
<feature type="binding site" evidence="7">
    <location>
        <position position="473"/>
    </location>
    <ligand>
        <name>substrate</name>
        <note>ligand shared between dimeric partners</note>
    </ligand>
</feature>
<feature type="binding site" description="in other chain" evidence="7">
    <location>
        <position position="282"/>
    </location>
    <ligand>
        <name>substrate</name>
        <note>ligand shared between dimeric partners</note>
    </ligand>
</feature>
<dbReference type="SUPFAM" id="SSF48179">
    <property type="entry name" value="6-phosphogluconate dehydrogenase C-terminal domain-like"/>
    <property type="match status" value="1"/>
</dbReference>
<dbReference type="PANTHER" id="PTHR11811">
    <property type="entry name" value="6-PHOSPHOGLUCONATE DEHYDROGENASE"/>
    <property type="match status" value="1"/>
</dbReference>
<proteinExistence type="inferred from homology"/>
<dbReference type="Pfam" id="PF00393">
    <property type="entry name" value="6PGD"/>
    <property type="match status" value="1"/>
</dbReference>
<evidence type="ECO:0000256" key="7">
    <source>
        <dbReference type="PIRSR" id="PIRSR000109-2"/>
    </source>
</evidence>
<evidence type="ECO:0000256" key="3">
    <source>
        <dbReference type="ARBA" id="ARBA00023002"/>
    </source>
</evidence>
<dbReference type="EMBL" id="BLQM01000198">
    <property type="protein sequence ID" value="GMH74653.1"/>
    <property type="molecule type" value="Genomic_DNA"/>
</dbReference>
<dbReference type="NCBIfam" id="NF006765">
    <property type="entry name" value="PRK09287.1"/>
    <property type="match status" value="1"/>
</dbReference>
<feature type="active site" description="Proton donor" evidence="6">
    <location>
        <position position="210"/>
    </location>
</feature>
<dbReference type="NCBIfam" id="TIGR00873">
    <property type="entry name" value="gnd"/>
    <property type="match status" value="1"/>
</dbReference>
<evidence type="ECO:0000256" key="6">
    <source>
        <dbReference type="PIRSR" id="PIRSR000109-1"/>
    </source>
</evidence>
<comment type="pathway">
    <text evidence="1 9">Carbohydrate degradation; pentose phosphate pathway; D-ribulose 5-phosphate from D-glucose 6-phosphate (oxidative stage): step 3/3.</text>
</comment>
<dbReference type="AlphaFoldDB" id="A0A9W7EFI4"/>
<dbReference type="InterPro" id="IPR006114">
    <property type="entry name" value="6PGDH_C"/>
</dbReference>
<dbReference type="InterPro" id="IPR006183">
    <property type="entry name" value="Pgluconate_DH"/>
</dbReference>
<evidence type="ECO:0000256" key="1">
    <source>
        <dbReference type="ARBA" id="ARBA00004874"/>
    </source>
</evidence>
<feature type="domain" description="6-phosphogluconate dehydrogenase C-terminal" evidence="10">
    <location>
        <begin position="199"/>
        <end position="489"/>
    </location>
</feature>
<dbReference type="InterPro" id="IPR006115">
    <property type="entry name" value="6PGDH_NADP-bd"/>
</dbReference>
<dbReference type="FunFam" id="1.10.1040.10:FF:000002">
    <property type="entry name" value="6-phosphogluconate dehydrogenase, decarboxylating"/>
    <property type="match status" value="1"/>
</dbReference>
<dbReference type="GO" id="GO:0004616">
    <property type="term" value="F:phosphogluconate dehydrogenase (decarboxylating) activity"/>
    <property type="evidence" value="ECO:0007669"/>
    <property type="project" value="UniProtKB-EC"/>
</dbReference>
<feature type="binding site" description="in other chain" evidence="7">
    <location>
        <begin position="206"/>
        <end position="207"/>
    </location>
    <ligand>
        <name>substrate</name>
        <note>ligand shared between dimeric partners</note>
    </ligand>
</feature>
<dbReference type="FunFam" id="1.20.5.320:FF:000001">
    <property type="entry name" value="6-phosphogluconate dehydrogenase, decarboxylating"/>
    <property type="match status" value="1"/>
</dbReference>
<dbReference type="SMART" id="SM01350">
    <property type="entry name" value="6PGD"/>
    <property type="match status" value="1"/>
</dbReference>
<feature type="active site" description="Proton acceptor" evidence="6">
    <location>
        <position position="203"/>
    </location>
</feature>
<evidence type="ECO:0000256" key="4">
    <source>
        <dbReference type="ARBA" id="ARBA00023064"/>
    </source>
</evidence>
<dbReference type="GO" id="GO:0006098">
    <property type="term" value="P:pentose-phosphate shunt"/>
    <property type="evidence" value="ECO:0007669"/>
    <property type="project" value="UniProtKB-KW"/>
</dbReference>
<feature type="binding site" description="in other chain" evidence="7">
    <location>
        <position position="309"/>
    </location>
    <ligand>
        <name>substrate</name>
        <note>ligand shared between dimeric partners</note>
    </ligand>
</feature>
<dbReference type="SUPFAM" id="SSF51735">
    <property type="entry name" value="NAD(P)-binding Rossmann-fold domains"/>
    <property type="match status" value="1"/>
</dbReference>
<evidence type="ECO:0000256" key="5">
    <source>
        <dbReference type="ARBA" id="ARBA00023126"/>
    </source>
</evidence>
<dbReference type="FunFam" id="3.40.50.720:FF:000007">
    <property type="entry name" value="6-phosphogluconate dehydrogenase, decarboxylating"/>
    <property type="match status" value="1"/>
</dbReference>
<evidence type="ECO:0000313" key="12">
    <source>
        <dbReference type="Proteomes" id="UP001162640"/>
    </source>
</evidence>
<feature type="binding site" description="in other chain" evidence="7">
    <location>
        <position position="123"/>
    </location>
    <ligand>
        <name>substrate</name>
        <note>ligand shared between dimeric partners</note>
    </ligand>
</feature>
<protein>
    <recommendedName>
        <fullName evidence="9">6-phosphogluconate dehydrogenase, decarboxylating</fullName>
        <ecNumber evidence="9">1.1.1.44</ecNumber>
    </recommendedName>
</protein>
<dbReference type="InterPro" id="IPR008927">
    <property type="entry name" value="6-PGluconate_DH-like_C_sf"/>
</dbReference>
<feature type="binding site" evidence="7">
    <location>
        <position position="467"/>
    </location>
    <ligand>
        <name>substrate</name>
        <note>ligand shared between dimeric partners</note>
    </ligand>
</feature>